<dbReference type="Proteomes" id="UP001152562">
    <property type="component" value="Unassembled WGS sequence"/>
</dbReference>
<proteinExistence type="predicted"/>
<feature type="compositionally biased region" description="Basic and acidic residues" evidence="1">
    <location>
        <begin position="46"/>
        <end position="57"/>
    </location>
</feature>
<gene>
    <name evidence="2" type="ORF">PIBRA_LOCUS2540</name>
</gene>
<reference evidence="2" key="1">
    <citation type="submission" date="2022-05" db="EMBL/GenBank/DDBJ databases">
        <authorList>
            <person name="Okamura Y."/>
        </authorList>
    </citation>
    <scope>NUCLEOTIDE SEQUENCE</scope>
</reference>
<dbReference type="AlphaFoldDB" id="A0A9P0T216"/>
<sequence>MNIENHFQNNTLHVASSAQSNFEVGDGPLGSDGMGVLSQSQSIARHFSESPSHQREDLLDDPSLSEISYSREEQIMVKKPKRKTTAKHNDKNTKREVS</sequence>
<keyword evidence="3" id="KW-1185">Reference proteome</keyword>
<feature type="region of interest" description="Disordered" evidence="1">
    <location>
        <begin position="18"/>
        <end position="98"/>
    </location>
</feature>
<evidence type="ECO:0000313" key="3">
    <source>
        <dbReference type="Proteomes" id="UP001152562"/>
    </source>
</evidence>
<feature type="compositionally biased region" description="Basic and acidic residues" evidence="1">
    <location>
        <begin position="87"/>
        <end position="98"/>
    </location>
</feature>
<dbReference type="EMBL" id="CALOZG010000003">
    <property type="protein sequence ID" value="CAH3999443.1"/>
    <property type="molecule type" value="Genomic_DNA"/>
</dbReference>
<comment type="caution">
    <text evidence="2">The sequence shown here is derived from an EMBL/GenBank/DDBJ whole genome shotgun (WGS) entry which is preliminary data.</text>
</comment>
<name>A0A9P0T216_PIEBR</name>
<evidence type="ECO:0000256" key="1">
    <source>
        <dbReference type="SAM" id="MobiDB-lite"/>
    </source>
</evidence>
<protein>
    <submittedName>
        <fullName evidence="2">Uncharacterized protein</fullName>
    </submittedName>
</protein>
<accession>A0A9P0T216</accession>
<organism evidence="2 3">
    <name type="scientific">Pieris brassicae</name>
    <name type="common">White butterfly</name>
    <name type="synonym">Large white butterfly</name>
    <dbReference type="NCBI Taxonomy" id="7116"/>
    <lineage>
        <taxon>Eukaryota</taxon>
        <taxon>Metazoa</taxon>
        <taxon>Ecdysozoa</taxon>
        <taxon>Arthropoda</taxon>
        <taxon>Hexapoda</taxon>
        <taxon>Insecta</taxon>
        <taxon>Pterygota</taxon>
        <taxon>Neoptera</taxon>
        <taxon>Endopterygota</taxon>
        <taxon>Lepidoptera</taxon>
        <taxon>Glossata</taxon>
        <taxon>Ditrysia</taxon>
        <taxon>Papilionoidea</taxon>
        <taxon>Pieridae</taxon>
        <taxon>Pierinae</taxon>
        <taxon>Pieris</taxon>
    </lineage>
</organism>
<evidence type="ECO:0000313" key="2">
    <source>
        <dbReference type="EMBL" id="CAH3999443.1"/>
    </source>
</evidence>